<dbReference type="STRING" id="123320.SAMN06309945_2006"/>
<proteinExistence type="predicted"/>
<dbReference type="EMBL" id="FUZP01000002">
    <property type="protein sequence ID" value="SKC59917.1"/>
    <property type="molecule type" value="Genomic_DNA"/>
</dbReference>
<organism evidence="7 8">
    <name type="scientific">Okibacterium fritillariae</name>
    <dbReference type="NCBI Taxonomy" id="123320"/>
    <lineage>
        <taxon>Bacteria</taxon>
        <taxon>Bacillati</taxon>
        <taxon>Actinomycetota</taxon>
        <taxon>Actinomycetes</taxon>
        <taxon>Micrococcales</taxon>
        <taxon>Microbacteriaceae</taxon>
        <taxon>Okibacterium</taxon>
    </lineage>
</organism>
<dbReference type="Proteomes" id="UP000190857">
    <property type="component" value="Unassembled WGS sequence"/>
</dbReference>
<evidence type="ECO:0000256" key="6">
    <source>
        <dbReference type="SAM" id="Phobius"/>
    </source>
</evidence>
<dbReference type="PANTHER" id="PTHR30482:SF10">
    <property type="entry name" value="HIGH-AFFINITY BRANCHED-CHAIN AMINO ACID TRANSPORT PROTEIN BRAE"/>
    <property type="match status" value="1"/>
</dbReference>
<evidence type="ECO:0000256" key="1">
    <source>
        <dbReference type="ARBA" id="ARBA00004651"/>
    </source>
</evidence>
<dbReference type="PANTHER" id="PTHR30482">
    <property type="entry name" value="HIGH-AFFINITY BRANCHED-CHAIN AMINO ACID TRANSPORT SYSTEM PERMEASE"/>
    <property type="match status" value="1"/>
</dbReference>
<feature type="transmembrane region" description="Helical" evidence="6">
    <location>
        <begin position="208"/>
        <end position="228"/>
    </location>
</feature>
<dbReference type="GO" id="GO:0015658">
    <property type="term" value="F:branched-chain amino acid transmembrane transporter activity"/>
    <property type="evidence" value="ECO:0007669"/>
    <property type="project" value="InterPro"/>
</dbReference>
<keyword evidence="8" id="KW-1185">Reference proteome</keyword>
<feature type="transmembrane region" description="Helical" evidence="6">
    <location>
        <begin position="155"/>
        <end position="176"/>
    </location>
</feature>
<keyword evidence="4 6" id="KW-1133">Transmembrane helix</keyword>
<dbReference type="InterPro" id="IPR001851">
    <property type="entry name" value="ABC_transp_permease"/>
</dbReference>
<dbReference type="InterPro" id="IPR043428">
    <property type="entry name" value="LivM-like"/>
</dbReference>
<comment type="subcellular location">
    <subcellularLocation>
        <location evidence="1">Cell membrane</location>
        <topology evidence="1">Multi-pass membrane protein</topology>
    </subcellularLocation>
</comment>
<feature type="transmembrane region" description="Helical" evidence="6">
    <location>
        <begin position="6"/>
        <end position="31"/>
    </location>
</feature>
<feature type="transmembrane region" description="Helical" evidence="6">
    <location>
        <begin position="38"/>
        <end position="59"/>
    </location>
</feature>
<dbReference type="Pfam" id="PF02653">
    <property type="entry name" value="BPD_transp_2"/>
    <property type="match status" value="1"/>
</dbReference>
<accession>A0A1T5K878</accession>
<reference evidence="7 8" key="1">
    <citation type="submission" date="2017-02" db="EMBL/GenBank/DDBJ databases">
        <authorList>
            <person name="Peterson S.W."/>
        </authorList>
    </citation>
    <scope>NUCLEOTIDE SEQUENCE [LARGE SCALE GENOMIC DNA]</scope>
    <source>
        <strain evidence="7 8">VKM Ac-2059</strain>
    </source>
</reference>
<feature type="transmembrane region" description="Helical" evidence="6">
    <location>
        <begin position="234"/>
        <end position="255"/>
    </location>
</feature>
<gene>
    <name evidence="7" type="ORF">SAMN06309945_2006</name>
</gene>
<feature type="transmembrane region" description="Helical" evidence="6">
    <location>
        <begin position="65"/>
        <end position="85"/>
    </location>
</feature>
<keyword evidence="2" id="KW-1003">Cell membrane</keyword>
<sequence length="326" mass="34903">MDWGNILGNAAGELISPTTAAYALAAIGLNIHFGYTGLLNFGQAAFMLIGAYAFAISVLTFGAPLWVAVLAAFAASILFAFVLGIPTLRLRADYLAIVTIASAEIMRFVVTTTSLTNVTGAANGLSNFSGGFYDINPLPEGRYGFGPFVYSADQWWVRLVGWGIVLLATLLVFLLMRSPWGRVVKAVREDEDAVRALGKNVYSYKMQALVLGGVFGSLAGVIFILPRAVQPANYGTALTFFIWTIMLLGGAATLFGPIIGAMIFWVVLSLTQGILYGLIDVGILSFISTSQAGQIRFILVGLALMLLVIFRPQGIFGNKKELSFSV</sequence>
<evidence type="ECO:0000256" key="2">
    <source>
        <dbReference type="ARBA" id="ARBA00022475"/>
    </source>
</evidence>
<protein>
    <submittedName>
        <fullName evidence="7">Amino acid/amide ABC transporter membrane protein 2, HAAT family</fullName>
    </submittedName>
</protein>
<dbReference type="RefSeq" id="WP_079728087.1">
    <property type="nucleotide sequence ID" value="NZ_FUZP01000002.1"/>
</dbReference>
<feature type="transmembrane region" description="Helical" evidence="6">
    <location>
        <begin position="92"/>
        <end position="110"/>
    </location>
</feature>
<feature type="transmembrane region" description="Helical" evidence="6">
    <location>
        <begin position="293"/>
        <end position="310"/>
    </location>
</feature>
<evidence type="ECO:0000256" key="3">
    <source>
        <dbReference type="ARBA" id="ARBA00022692"/>
    </source>
</evidence>
<keyword evidence="3 6" id="KW-0812">Transmembrane</keyword>
<name>A0A1T5K878_9MICO</name>
<feature type="transmembrane region" description="Helical" evidence="6">
    <location>
        <begin position="262"/>
        <end position="287"/>
    </location>
</feature>
<evidence type="ECO:0000256" key="4">
    <source>
        <dbReference type="ARBA" id="ARBA00022989"/>
    </source>
</evidence>
<dbReference type="OrthoDB" id="9814461at2"/>
<dbReference type="GO" id="GO:0005886">
    <property type="term" value="C:plasma membrane"/>
    <property type="evidence" value="ECO:0007669"/>
    <property type="project" value="UniProtKB-SubCell"/>
</dbReference>
<keyword evidence="5 6" id="KW-0472">Membrane</keyword>
<dbReference type="AlphaFoldDB" id="A0A1T5K878"/>
<evidence type="ECO:0000256" key="5">
    <source>
        <dbReference type="ARBA" id="ARBA00023136"/>
    </source>
</evidence>
<evidence type="ECO:0000313" key="7">
    <source>
        <dbReference type="EMBL" id="SKC59917.1"/>
    </source>
</evidence>
<evidence type="ECO:0000313" key="8">
    <source>
        <dbReference type="Proteomes" id="UP000190857"/>
    </source>
</evidence>
<dbReference type="CDD" id="cd06581">
    <property type="entry name" value="TM_PBP1_LivM_like"/>
    <property type="match status" value="1"/>
</dbReference>